<dbReference type="Proteomes" id="UP000732105">
    <property type="component" value="Unassembled WGS sequence"/>
</dbReference>
<comment type="caution">
    <text evidence="3">The sequence shown here is derived from an EMBL/GenBank/DDBJ whole genome shotgun (WGS) entry which is preliminary data.</text>
</comment>
<dbReference type="InterPro" id="IPR050955">
    <property type="entry name" value="Plant_Biomass_Hydrol_Est"/>
</dbReference>
<gene>
    <name evidence="3" type="ORF">ELS83_19235</name>
</gene>
<proteinExistence type="predicted"/>
<dbReference type="InterPro" id="IPR003140">
    <property type="entry name" value="PLipase/COase/thioEstase"/>
</dbReference>
<name>A0ABX1X0Y5_9BACT</name>
<dbReference type="EMBL" id="RZNH01000046">
    <property type="protein sequence ID" value="NOU61937.1"/>
    <property type="molecule type" value="Genomic_DNA"/>
</dbReference>
<dbReference type="Gene3D" id="3.40.50.1820">
    <property type="entry name" value="alpha/beta hydrolase"/>
    <property type="match status" value="1"/>
</dbReference>
<evidence type="ECO:0000313" key="4">
    <source>
        <dbReference type="Proteomes" id="UP000732105"/>
    </source>
</evidence>
<dbReference type="InterPro" id="IPR029058">
    <property type="entry name" value="AB_hydrolase_fold"/>
</dbReference>
<evidence type="ECO:0000313" key="3">
    <source>
        <dbReference type="EMBL" id="NOU61937.1"/>
    </source>
</evidence>
<dbReference type="PANTHER" id="PTHR43037:SF1">
    <property type="entry name" value="BLL1128 PROTEIN"/>
    <property type="match status" value="1"/>
</dbReference>
<dbReference type="SUPFAM" id="SSF53474">
    <property type="entry name" value="alpha/beta-Hydrolases"/>
    <property type="match status" value="1"/>
</dbReference>
<evidence type="ECO:0000259" key="2">
    <source>
        <dbReference type="Pfam" id="PF02230"/>
    </source>
</evidence>
<protein>
    <submittedName>
        <fullName evidence="3">Phospholipase</fullName>
    </submittedName>
</protein>
<feature type="domain" description="Phospholipase/carboxylesterase/thioesterase" evidence="2">
    <location>
        <begin position="56"/>
        <end position="247"/>
    </location>
</feature>
<accession>A0ABX1X0Y5</accession>
<evidence type="ECO:0000256" key="1">
    <source>
        <dbReference type="ARBA" id="ARBA00022729"/>
    </source>
</evidence>
<keyword evidence="4" id="KW-1185">Reference proteome</keyword>
<dbReference type="PANTHER" id="PTHR43037">
    <property type="entry name" value="UNNAMED PRODUCT-RELATED"/>
    <property type="match status" value="1"/>
</dbReference>
<sequence>MTSKKCIQGFVLIFILFVGLTGKAQEGGKFHKSVFVEGKDSLNYQIMYPLNYDSSRQYPLILFLHGAGERGNDNKRQMHLGSHIFRDKQNQKDYPAIVVFPQCPKDVMWTNRRKFKKPDRMVFEFPVSDPAPRPSQLVNSLVEQLVADKKVNVDKMYVMGISMGGIGSLEYLYRWPDKYAAAYIVCGGHNADLARYYSHIPIWFVHGEKDPVVPIEYSRSVYEEHYKLNQNTRFKVYPGLDHSIWTPAFKEKELLPWLFQFSK</sequence>
<dbReference type="Pfam" id="PF02230">
    <property type="entry name" value="Abhydrolase_2"/>
    <property type="match status" value="1"/>
</dbReference>
<dbReference type="RefSeq" id="WP_171597196.1">
    <property type="nucleotide sequence ID" value="NZ_RZNH01000046.1"/>
</dbReference>
<organism evidence="3 4">
    <name type="scientific">Marinifilum caeruleilacunae</name>
    <dbReference type="NCBI Taxonomy" id="2499076"/>
    <lineage>
        <taxon>Bacteria</taxon>
        <taxon>Pseudomonadati</taxon>
        <taxon>Bacteroidota</taxon>
        <taxon>Bacteroidia</taxon>
        <taxon>Marinilabiliales</taxon>
        <taxon>Marinifilaceae</taxon>
    </lineage>
</organism>
<keyword evidence="1" id="KW-0732">Signal</keyword>
<reference evidence="3 4" key="1">
    <citation type="submission" date="2018-12" db="EMBL/GenBank/DDBJ databases">
        <title>Marinifilum JC070 sp. nov., a marine bacterium isolated from Yongle Blue Hole in the South China Sea.</title>
        <authorList>
            <person name="Fu T."/>
        </authorList>
    </citation>
    <scope>NUCLEOTIDE SEQUENCE [LARGE SCALE GENOMIC DNA]</scope>
    <source>
        <strain evidence="3 4">JC070</strain>
    </source>
</reference>